<name>W4LMQ7_ENTF1</name>
<gene>
    <name evidence="3" type="ORF">ETSY1_17875</name>
</gene>
<reference evidence="3 4" key="1">
    <citation type="journal article" date="2014" name="Nature">
        <title>An environmental bacterial taxon with a large and distinct metabolic repertoire.</title>
        <authorList>
            <person name="Wilson M.C."/>
            <person name="Mori T."/>
            <person name="Ruckert C."/>
            <person name="Uria A.R."/>
            <person name="Helf M.J."/>
            <person name="Takada K."/>
            <person name="Gernert C."/>
            <person name="Steffens U.A."/>
            <person name="Heycke N."/>
            <person name="Schmitt S."/>
            <person name="Rinke C."/>
            <person name="Helfrich E.J."/>
            <person name="Brachmann A.O."/>
            <person name="Gurgui C."/>
            <person name="Wakimoto T."/>
            <person name="Kracht M."/>
            <person name="Crusemann M."/>
            <person name="Hentschel U."/>
            <person name="Abe I."/>
            <person name="Matsunaga S."/>
            <person name="Kalinowski J."/>
            <person name="Takeyama H."/>
            <person name="Piel J."/>
        </authorList>
    </citation>
    <scope>NUCLEOTIDE SEQUENCE [LARGE SCALE GENOMIC DNA]</scope>
    <source>
        <strain evidence="4">TSY1</strain>
    </source>
</reference>
<evidence type="ECO:0000256" key="1">
    <source>
        <dbReference type="SAM" id="MobiDB-lite"/>
    </source>
</evidence>
<evidence type="ECO:0000313" key="4">
    <source>
        <dbReference type="Proteomes" id="UP000019141"/>
    </source>
</evidence>
<dbReference type="EMBL" id="AZHW01000533">
    <property type="protein sequence ID" value="ETW98661.1"/>
    <property type="molecule type" value="Genomic_DNA"/>
</dbReference>
<feature type="signal peptide" evidence="2">
    <location>
        <begin position="1"/>
        <end position="24"/>
    </location>
</feature>
<protein>
    <recommendedName>
        <fullName evidence="5">PepSY domain-containing protein</fullName>
    </recommendedName>
</protein>
<feature type="compositionally biased region" description="Basic and acidic residues" evidence="1">
    <location>
        <begin position="54"/>
        <end position="63"/>
    </location>
</feature>
<organism evidence="3 4">
    <name type="scientific">Entotheonella factor</name>
    <dbReference type="NCBI Taxonomy" id="1429438"/>
    <lineage>
        <taxon>Bacteria</taxon>
        <taxon>Pseudomonadati</taxon>
        <taxon>Nitrospinota/Tectimicrobiota group</taxon>
        <taxon>Candidatus Tectimicrobiota</taxon>
        <taxon>Candidatus Entotheonellia</taxon>
        <taxon>Candidatus Entotheonellales</taxon>
        <taxon>Candidatus Entotheonellaceae</taxon>
        <taxon>Candidatus Entotheonella</taxon>
    </lineage>
</organism>
<keyword evidence="4" id="KW-1185">Reference proteome</keyword>
<evidence type="ECO:0008006" key="5">
    <source>
        <dbReference type="Google" id="ProtNLM"/>
    </source>
</evidence>
<evidence type="ECO:0000313" key="3">
    <source>
        <dbReference type="EMBL" id="ETW98661.1"/>
    </source>
</evidence>
<proteinExistence type="predicted"/>
<accession>W4LMQ7</accession>
<keyword evidence="2" id="KW-0732">Signal</keyword>
<sequence>MKKPHVLLAVLLTCLTLHTRPASAWSPVAQAPVTCDYQETRNPVPINPKTKKPYTVDERHQEPFDGDSISKAQIKACLRLNLYQPKRRWVAIKNHHIVFEDYRDGSLRRFLRI</sequence>
<feature type="chain" id="PRO_5004844600" description="PepSY domain-containing protein" evidence="2">
    <location>
        <begin position="25"/>
        <end position="113"/>
    </location>
</feature>
<feature type="region of interest" description="Disordered" evidence="1">
    <location>
        <begin position="39"/>
        <end position="65"/>
    </location>
</feature>
<dbReference type="Proteomes" id="UP000019141">
    <property type="component" value="Unassembled WGS sequence"/>
</dbReference>
<dbReference type="AlphaFoldDB" id="W4LMQ7"/>
<comment type="caution">
    <text evidence="3">The sequence shown here is derived from an EMBL/GenBank/DDBJ whole genome shotgun (WGS) entry which is preliminary data.</text>
</comment>
<evidence type="ECO:0000256" key="2">
    <source>
        <dbReference type="SAM" id="SignalP"/>
    </source>
</evidence>
<dbReference type="HOGENOM" id="CLU_2128909_0_0_7"/>